<keyword evidence="1" id="KW-0472">Membrane</keyword>
<feature type="transmembrane region" description="Helical" evidence="1">
    <location>
        <begin position="12"/>
        <end position="33"/>
    </location>
</feature>
<keyword evidence="1" id="KW-1133">Transmembrane helix</keyword>
<keyword evidence="1" id="KW-0812">Transmembrane</keyword>
<evidence type="ECO:0000313" key="3">
    <source>
        <dbReference type="Proteomes" id="UP001598201"/>
    </source>
</evidence>
<accession>A0ABW6CGU4</accession>
<dbReference type="Proteomes" id="UP001598201">
    <property type="component" value="Unassembled WGS sequence"/>
</dbReference>
<dbReference type="EMBL" id="JBHUCJ010000219">
    <property type="protein sequence ID" value="MFD3227306.1"/>
    <property type="molecule type" value="Genomic_DNA"/>
</dbReference>
<protein>
    <submittedName>
        <fullName evidence="2">Uncharacterized protein</fullName>
    </submittedName>
</protein>
<sequence length="64" mass="7413">MTFISKNNRWPFAILVLAFVAYFGGWASVNQFAHIRAEWNIWRCTLLLGGIYLVSVFFAGRRKS</sequence>
<gene>
    <name evidence="2" type="ORF">ACFPK4_27675</name>
</gene>
<organism evidence="2 3">
    <name type="scientific">Rahnella sp. (strain Y9602)</name>
    <dbReference type="NCBI Taxonomy" id="2703885"/>
    <lineage>
        <taxon>Bacteria</taxon>
        <taxon>Pseudomonadati</taxon>
        <taxon>Pseudomonadota</taxon>
        <taxon>Gammaproteobacteria</taxon>
        <taxon>Enterobacterales</taxon>
        <taxon>Yersiniaceae</taxon>
        <taxon>Rahnella</taxon>
    </lineage>
</organism>
<evidence type="ECO:0000313" key="2">
    <source>
        <dbReference type="EMBL" id="MFD3227306.1"/>
    </source>
</evidence>
<evidence type="ECO:0000256" key="1">
    <source>
        <dbReference type="SAM" id="Phobius"/>
    </source>
</evidence>
<feature type="non-terminal residue" evidence="2">
    <location>
        <position position="64"/>
    </location>
</feature>
<name>A0ABW6CGU4_RAHSY</name>
<reference evidence="2 3" key="1">
    <citation type="submission" date="2024-09" db="EMBL/GenBank/DDBJ databases">
        <title>Genomes of Rahnella.</title>
        <authorList>
            <person name="Mnguni F.C."/>
            <person name="Shin G.Y."/>
            <person name="Coutinho T."/>
        </authorList>
    </citation>
    <scope>NUCLEOTIDE SEQUENCE [LARGE SCALE GENOMIC DNA]</scope>
    <source>
        <strain evidence="2 3">20WA0057</strain>
    </source>
</reference>
<proteinExistence type="predicted"/>
<comment type="caution">
    <text evidence="2">The sequence shown here is derived from an EMBL/GenBank/DDBJ whole genome shotgun (WGS) entry which is preliminary data.</text>
</comment>
<feature type="transmembrane region" description="Helical" evidence="1">
    <location>
        <begin position="39"/>
        <end position="60"/>
    </location>
</feature>
<keyword evidence="3" id="KW-1185">Reference proteome</keyword>